<dbReference type="Pfam" id="PF25991">
    <property type="entry name" value="KhtT_N"/>
    <property type="match status" value="1"/>
</dbReference>
<dbReference type="RefSeq" id="WP_379703654.1">
    <property type="nucleotide sequence ID" value="NZ_JBHTAT010000001.1"/>
</dbReference>
<feature type="domain" description="RCK C-terminal" evidence="1">
    <location>
        <begin position="75"/>
        <end position="159"/>
    </location>
</feature>
<dbReference type="PANTHER" id="PTHR30445:SF8">
    <property type="entry name" value="K(+)_H(+) ANTIPORTER SUBUNIT KHTT"/>
    <property type="match status" value="1"/>
</dbReference>
<dbReference type="Gene3D" id="3.30.70.1450">
    <property type="entry name" value="Regulator of K+ conductance, C-terminal domain"/>
    <property type="match status" value="1"/>
</dbReference>
<name>A0ABD5ZYV2_9EURY</name>
<proteinExistence type="predicted"/>
<dbReference type="SUPFAM" id="SSF116726">
    <property type="entry name" value="TrkA C-terminal domain-like"/>
    <property type="match status" value="1"/>
</dbReference>
<comment type="caution">
    <text evidence="2">The sequence shown here is derived from an EMBL/GenBank/DDBJ whole genome shotgun (WGS) entry which is preliminary data.</text>
</comment>
<dbReference type="PIRSF" id="PIRSF005028">
    <property type="entry name" value="KhtT"/>
    <property type="match status" value="1"/>
</dbReference>
<dbReference type="PANTHER" id="PTHR30445">
    <property type="entry name" value="K(+)_H(+) ANTIPORTER SUBUNIT KHTT"/>
    <property type="match status" value="1"/>
</dbReference>
<dbReference type="InterPro" id="IPR026278">
    <property type="entry name" value="KhtT"/>
</dbReference>
<protein>
    <submittedName>
        <fullName evidence="2">Cation:proton antiporter regulatory subunit</fullName>
    </submittedName>
</protein>
<dbReference type="Pfam" id="PF02080">
    <property type="entry name" value="TrkA_C"/>
    <property type="match status" value="1"/>
</dbReference>
<dbReference type="PROSITE" id="PS51202">
    <property type="entry name" value="RCK_C"/>
    <property type="match status" value="1"/>
</dbReference>
<sequence>MRVYESDVPGVGRKFELELTGEKSVVVVVHHDGRCELFRRDGPDADGEKILDLKGEQANRLGSILEGAYFESVDVDSLSVPLGEAIIEWVEVTEASPVAGETLAESDIRSETGTSIIAIQRAERTISNPPPETELHVGDLLVAVGTREEQAELAALIRPEPPSE</sequence>
<gene>
    <name evidence="2" type="ORF">ACFQKE_09005</name>
</gene>
<dbReference type="AlphaFoldDB" id="A0ABD5ZYV2"/>
<dbReference type="GeneID" id="96953785"/>
<dbReference type="InterPro" id="IPR050144">
    <property type="entry name" value="AAE_transporter"/>
</dbReference>
<accession>A0ABD5ZYV2</accession>
<organism evidence="2 3">
    <name type="scientific">Haloplanus litoreus</name>
    <dbReference type="NCBI Taxonomy" id="767515"/>
    <lineage>
        <taxon>Archaea</taxon>
        <taxon>Methanobacteriati</taxon>
        <taxon>Methanobacteriota</taxon>
        <taxon>Stenosarchaea group</taxon>
        <taxon>Halobacteria</taxon>
        <taxon>Halobacteriales</taxon>
        <taxon>Haloferacaceae</taxon>
        <taxon>Haloplanus</taxon>
    </lineage>
</organism>
<dbReference type="Proteomes" id="UP001596434">
    <property type="component" value="Unassembled WGS sequence"/>
</dbReference>
<evidence type="ECO:0000259" key="1">
    <source>
        <dbReference type="PROSITE" id="PS51202"/>
    </source>
</evidence>
<evidence type="ECO:0000313" key="3">
    <source>
        <dbReference type="Proteomes" id="UP001596434"/>
    </source>
</evidence>
<dbReference type="InterPro" id="IPR058776">
    <property type="entry name" value="KhtT-like_N"/>
</dbReference>
<dbReference type="InterPro" id="IPR006037">
    <property type="entry name" value="RCK_C"/>
</dbReference>
<evidence type="ECO:0000313" key="2">
    <source>
        <dbReference type="EMBL" id="MFC7255426.1"/>
    </source>
</evidence>
<reference evidence="2 3" key="1">
    <citation type="journal article" date="2019" name="Int. J. Syst. Evol. Microbiol.">
        <title>The Global Catalogue of Microorganisms (GCM) 10K type strain sequencing project: providing services to taxonomists for standard genome sequencing and annotation.</title>
        <authorList>
            <consortium name="The Broad Institute Genomics Platform"/>
            <consortium name="The Broad Institute Genome Sequencing Center for Infectious Disease"/>
            <person name="Wu L."/>
            <person name="Ma J."/>
        </authorList>
    </citation>
    <scope>NUCLEOTIDE SEQUENCE [LARGE SCALE GENOMIC DNA]</scope>
    <source>
        <strain evidence="2 3">GX21</strain>
    </source>
</reference>
<keyword evidence="3" id="KW-1185">Reference proteome</keyword>
<dbReference type="InterPro" id="IPR036721">
    <property type="entry name" value="RCK_C_sf"/>
</dbReference>
<dbReference type="EMBL" id="JBHTAT010000001">
    <property type="protein sequence ID" value="MFC7255426.1"/>
    <property type="molecule type" value="Genomic_DNA"/>
</dbReference>